<dbReference type="EMBL" id="UINC01001514">
    <property type="protein sequence ID" value="SUZ82578.1"/>
    <property type="molecule type" value="Genomic_DNA"/>
</dbReference>
<dbReference type="PANTHER" id="PTHR30231:SF4">
    <property type="entry name" value="PROTEIN NEN2"/>
    <property type="match status" value="1"/>
</dbReference>
<evidence type="ECO:0000256" key="1">
    <source>
        <dbReference type="ARBA" id="ARBA00022722"/>
    </source>
</evidence>
<evidence type="ECO:0000256" key="2">
    <source>
        <dbReference type="ARBA" id="ARBA00022801"/>
    </source>
</evidence>
<dbReference type="GO" id="GO:0005829">
    <property type="term" value="C:cytosol"/>
    <property type="evidence" value="ECO:0007669"/>
    <property type="project" value="TreeGrafter"/>
</dbReference>
<protein>
    <recommendedName>
        <fullName evidence="4">Exonuclease domain-containing protein</fullName>
    </recommendedName>
</protein>
<reference evidence="5" key="1">
    <citation type="submission" date="2018-05" db="EMBL/GenBank/DDBJ databases">
        <authorList>
            <person name="Lanie J.A."/>
            <person name="Ng W.-L."/>
            <person name="Kazmierczak K.M."/>
            <person name="Andrzejewski T.M."/>
            <person name="Davidsen T.M."/>
            <person name="Wayne K.J."/>
            <person name="Tettelin H."/>
            <person name="Glass J.I."/>
            <person name="Rusch D."/>
            <person name="Podicherti R."/>
            <person name="Tsui H.-C.T."/>
            <person name="Winkler M.E."/>
        </authorList>
    </citation>
    <scope>NUCLEOTIDE SEQUENCE</scope>
</reference>
<name>A0A381QVC2_9ZZZZ</name>
<dbReference type="Pfam" id="PF00929">
    <property type="entry name" value="RNase_T"/>
    <property type="match status" value="1"/>
</dbReference>
<dbReference type="Gene3D" id="3.30.420.10">
    <property type="entry name" value="Ribonuclease H-like superfamily/Ribonuclease H"/>
    <property type="match status" value="1"/>
</dbReference>
<keyword evidence="2" id="KW-0378">Hydrolase</keyword>
<evidence type="ECO:0000256" key="3">
    <source>
        <dbReference type="ARBA" id="ARBA00022839"/>
    </source>
</evidence>
<feature type="non-terminal residue" evidence="5">
    <location>
        <position position="1"/>
    </location>
</feature>
<dbReference type="InterPro" id="IPR036397">
    <property type="entry name" value="RNaseH_sf"/>
</dbReference>
<gene>
    <name evidence="5" type="ORF">METZ01_LOCUS35432</name>
</gene>
<dbReference type="SUPFAM" id="SSF53098">
    <property type="entry name" value="Ribonuclease H-like"/>
    <property type="match status" value="1"/>
</dbReference>
<dbReference type="SMART" id="SM00479">
    <property type="entry name" value="EXOIII"/>
    <property type="match status" value="1"/>
</dbReference>
<keyword evidence="3" id="KW-0269">Exonuclease</keyword>
<dbReference type="FunFam" id="3.30.420.10:FF:000045">
    <property type="entry name" value="3'-5' exonuclease DinG"/>
    <property type="match status" value="1"/>
</dbReference>
<sequence>VPTFACFDVETTGLDPSAERVIEVAVVRVERDGTPAGEWTTLVDAGVTDLGRTDIHGIRHHWLEGAPSFGSIAGDLAHQLSGCVPVAHNAGFDTSFLRSEWGRAGLGPLDLEAVDTLPMARQLDYPGRLGLLAEALGVPLQDAHRALDDTRALAAVLVALLDRGAVVSSFPIFGPPLLTPAPSGRVANRPPQVA</sequence>
<dbReference type="InterPro" id="IPR012337">
    <property type="entry name" value="RNaseH-like_sf"/>
</dbReference>
<dbReference type="GO" id="GO:0008408">
    <property type="term" value="F:3'-5' exonuclease activity"/>
    <property type="evidence" value="ECO:0007669"/>
    <property type="project" value="TreeGrafter"/>
</dbReference>
<keyword evidence="1" id="KW-0540">Nuclease</keyword>
<proteinExistence type="predicted"/>
<organism evidence="5">
    <name type="scientific">marine metagenome</name>
    <dbReference type="NCBI Taxonomy" id="408172"/>
    <lineage>
        <taxon>unclassified sequences</taxon>
        <taxon>metagenomes</taxon>
        <taxon>ecological metagenomes</taxon>
    </lineage>
</organism>
<dbReference type="CDD" id="cd06127">
    <property type="entry name" value="DEDDh"/>
    <property type="match status" value="1"/>
</dbReference>
<evidence type="ECO:0000259" key="4">
    <source>
        <dbReference type="SMART" id="SM00479"/>
    </source>
</evidence>
<evidence type="ECO:0000313" key="5">
    <source>
        <dbReference type="EMBL" id="SUZ82578.1"/>
    </source>
</evidence>
<dbReference type="AlphaFoldDB" id="A0A381QVC2"/>
<feature type="domain" description="Exonuclease" evidence="4">
    <location>
        <begin position="3"/>
        <end position="166"/>
    </location>
</feature>
<accession>A0A381QVC2</accession>
<dbReference type="PANTHER" id="PTHR30231">
    <property type="entry name" value="DNA POLYMERASE III SUBUNIT EPSILON"/>
    <property type="match status" value="1"/>
</dbReference>
<dbReference type="GO" id="GO:0003676">
    <property type="term" value="F:nucleic acid binding"/>
    <property type="evidence" value="ECO:0007669"/>
    <property type="project" value="InterPro"/>
</dbReference>
<dbReference type="InterPro" id="IPR013520">
    <property type="entry name" value="Ribonucl_H"/>
</dbReference>